<name>A0ABU0CYT9_9BACI</name>
<dbReference type="Pfam" id="PF13170">
    <property type="entry name" value="DUF4003"/>
    <property type="match status" value="1"/>
</dbReference>
<dbReference type="Proteomes" id="UP001232343">
    <property type="component" value="Unassembled WGS sequence"/>
</dbReference>
<keyword evidence="2" id="KW-1185">Reference proteome</keyword>
<reference evidence="1 2" key="1">
    <citation type="submission" date="2023-07" db="EMBL/GenBank/DDBJ databases">
        <title>Genomic Encyclopedia of Type Strains, Phase IV (KMG-IV): sequencing the most valuable type-strain genomes for metagenomic binning, comparative biology and taxonomic classification.</title>
        <authorList>
            <person name="Goeker M."/>
        </authorList>
    </citation>
    <scope>NUCLEOTIDE SEQUENCE [LARGE SCALE GENOMIC DNA]</scope>
    <source>
        <strain evidence="1 2">DSM 27848</strain>
    </source>
</reference>
<evidence type="ECO:0000313" key="2">
    <source>
        <dbReference type="Proteomes" id="UP001232343"/>
    </source>
</evidence>
<accession>A0ABU0CYT9</accession>
<gene>
    <name evidence="1" type="ORF">J2S14_000097</name>
</gene>
<evidence type="ECO:0000313" key="1">
    <source>
        <dbReference type="EMBL" id="MDQ0341304.1"/>
    </source>
</evidence>
<evidence type="ECO:0008006" key="3">
    <source>
        <dbReference type="Google" id="ProtNLM"/>
    </source>
</evidence>
<protein>
    <recommendedName>
        <fullName evidence="3">DUF4003 domain-containing protein</fullName>
    </recommendedName>
</protein>
<dbReference type="InterPro" id="IPR025062">
    <property type="entry name" value="DUF4003"/>
</dbReference>
<dbReference type="EMBL" id="JAUSUO010000001">
    <property type="protein sequence ID" value="MDQ0341304.1"/>
    <property type="molecule type" value="Genomic_DNA"/>
</dbReference>
<organism evidence="1 2">
    <name type="scientific">Lederbergia wuyishanensis</name>
    <dbReference type="NCBI Taxonomy" id="1347903"/>
    <lineage>
        <taxon>Bacteria</taxon>
        <taxon>Bacillati</taxon>
        <taxon>Bacillota</taxon>
        <taxon>Bacilli</taxon>
        <taxon>Bacillales</taxon>
        <taxon>Bacillaceae</taxon>
        <taxon>Lederbergia</taxon>
    </lineage>
</organism>
<dbReference type="RefSeq" id="WP_244679562.1">
    <property type="nucleotide sequence ID" value="NZ_JALIRM010000001.1"/>
</dbReference>
<sequence length="319" mass="36895">MNHIIDNYIQIFEQLKKELKWKVSDRKILMMIASLYAMNQKEFQFQRFLQIADEIKSHAGSFSYMKTESRYTAAAILDVNYEDTENKVSSLFAIYENMIKEKFNRGIFSYAAALVLLKIAGANDYHSLIVQAKETHNAMKKEHPFITSAEDYPLAVLLASENREDVIQRNEYFYDQLNQNGFYKGNNLQFLSHILSLSDEKQEEILARTIIVFDIFKEQGIKQKATYYPVMGMLALLPEKEVNMEMIRDVFDRLNQEKHFKWQKDINLIFAVSFYVKNRLKHPNITETSLYTTIETILQAQQAALAGSIAATAAASSSN</sequence>
<comment type="caution">
    <text evidence="1">The sequence shown here is derived from an EMBL/GenBank/DDBJ whole genome shotgun (WGS) entry which is preliminary data.</text>
</comment>
<proteinExistence type="predicted"/>